<dbReference type="AlphaFoldDB" id="A0A176WB03"/>
<gene>
    <name evidence="2" type="ORF">AXG93_1527s1070</name>
</gene>
<dbReference type="EMBL" id="LVLJ01001411">
    <property type="protein sequence ID" value="OAE29811.1"/>
    <property type="molecule type" value="Genomic_DNA"/>
</dbReference>
<dbReference type="Proteomes" id="UP000077202">
    <property type="component" value="Unassembled WGS sequence"/>
</dbReference>
<sequence length="179" mass="19016">MAINAIAEESPTVHRDELANETVPRVASSESLRHMCGSLHFSHCALQRASLRALVAQGCEGRDPRSRSLSRLESAIITSQSQSQSRVALAGTCRGVQWGAKAGGWMGGGVGFGQDGGEACEPRPSGAPKSVTVTEKESHEHTEGSSGWMEDVFLGTDASHAFSLRQTNEHHLEALSLPP</sequence>
<reference evidence="2" key="1">
    <citation type="submission" date="2016-03" db="EMBL/GenBank/DDBJ databases">
        <title>Mechanisms controlling the formation of the plant cell surface in tip-growing cells are functionally conserved among land plants.</title>
        <authorList>
            <person name="Honkanen S."/>
            <person name="Jones V.A."/>
            <person name="Morieri G."/>
            <person name="Champion C."/>
            <person name="Hetherington A.J."/>
            <person name="Kelly S."/>
            <person name="Saint-Marcoux D."/>
            <person name="Proust H."/>
            <person name="Prescott H."/>
            <person name="Dolan L."/>
        </authorList>
    </citation>
    <scope>NUCLEOTIDE SEQUENCE [LARGE SCALE GENOMIC DNA]</scope>
    <source>
        <tissue evidence="2">Whole gametophyte</tissue>
    </source>
</reference>
<feature type="region of interest" description="Disordered" evidence="1">
    <location>
        <begin position="116"/>
        <end position="150"/>
    </location>
</feature>
<protein>
    <submittedName>
        <fullName evidence="2">Uncharacterized protein</fullName>
    </submittedName>
</protein>
<evidence type="ECO:0000313" key="3">
    <source>
        <dbReference type="Proteomes" id="UP000077202"/>
    </source>
</evidence>
<keyword evidence="3" id="KW-1185">Reference proteome</keyword>
<proteinExistence type="predicted"/>
<feature type="compositionally biased region" description="Basic and acidic residues" evidence="1">
    <location>
        <begin position="134"/>
        <end position="143"/>
    </location>
</feature>
<comment type="caution">
    <text evidence="2">The sequence shown here is derived from an EMBL/GenBank/DDBJ whole genome shotgun (WGS) entry which is preliminary data.</text>
</comment>
<evidence type="ECO:0000313" key="2">
    <source>
        <dbReference type="EMBL" id="OAE29811.1"/>
    </source>
</evidence>
<evidence type="ECO:0000256" key="1">
    <source>
        <dbReference type="SAM" id="MobiDB-lite"/>
    </source>
</evidence>
<name>A0A176WB03_MARPO</name>
<accession>A0A176WB03</accession>
<organism evidence="2 3">
    <name type="scientific">Marchantia polymorpha subsp. ruderalis</name>
    <dbReference type="NCBI Taxonomy" id="1480154"/>
    <lineage>
        <taxon>Eukaryota</taxon>
        <taxon>Viridiplantae</taxon>
        <taxon>Streptophyta</taxon>
        <taxon>Embryophyta</taxon>
        <taxon>Marchantiophyta</taxon>
        <taxon>Marchantiopsida</taxon>
        <taxon>Marchantiidae</taxon>
        <taxon>Marchantiales</taxon>
        <taxon>Marchantiaceae</taxon>
        <taxon>Marchantia</taxon>
    </lineage>
</organism>